<comment type="subunit">
    <text evidence="6">Component of the lipopolysaccharide transport and assembly complex. Interacts with LptD.</text>
</comment>
<dbReference type="Gene3D" id="3.30.160.150">
    <property type="entry name" value="Lipoprotein like domain"/>
    <property type="match status" value="1"/>
</dbReference>
<dbReference type="HAMAP" id="MF_01186">
    <property type="entry name" value="LPS_assembly_LptE"/>
    <property type="match status" value="1"/>
</dbReference>
<reference evidence="7 8" key="1">
    <citation type="submission" date="2017-05" db="EMBL/GenBank/DDBJ databases">
        <title>Chromobacterium violaceum GHPS1 isolated from Hydrocarbon polluted soil in French Guiana display an awesome secondary metabolite arsenal and a battery of drug and heavy-metal-resistance and detoxification of xenobiotics proteins.</title>
        <authorList>
            <person name="Belbahri L."/>
        </authorList>
    </citation>
    <scope>NUCLEOTIDE SEQUENCE [LARGE SCALE GENOMIC DNA]</scope>
    <source>
        <strain evidence="7 8">GHPS1</strain>
    </source>
</reference>
<dbReference type="PANTHER" id="PTHR38098">
    <property type="entry name" value="LPS-ASSEMBLY LIPOPROTEIN LPTE"/>
    <property type="match status" value="1"/>
</dbReference>
<dbReference type="GO" id="GO:1990351">
    <property type="term" value="C:transporter complex"/>
    <property type="evidence" value="ECO:0007669"/>
    <property type="project" value="TreeGrafter"/>
</dbReference>
<evidence type="ECO:0000256" key="6">
    <source>
        <dbReference type="HAMAP-Rule" id="MF_01186"/>
    </source>
</evidence>
<accession>A0A202B2M6</accession>
<dbReference type="Pfam" id="PF04390">
    <property type="entry name" value="LptE"/>
    <property type="match status" value="1"/>
</dbReference>
<keyword evidence="2 6" id="KW-0472">Membrane</keyword>
<evidence type="ECO:0000313" key="7">
    <source>
        <dbReference type="EMBL" id="OVE45727.1"/>
    </source>
</evidence>
<keyword evidence="3" id="KW-0564">Palmitate</keyword>
<gene>
    <name evidence="6" type="primary">lptE</name>
    <name evidence="7" type="ORF">CBW21_21830</name>
</gene>
<sequence length="194" mass="20866">MAAQSAMGDAMKHCLKFALLAGFALLLTACGFHLRGLGGSLKPLPFSTMYLEATGKSIEADLRTVFARDPKLTVMSEPKGAQAVVSVVSENQSKDILTINTGGRINEYQLTYTAVVRTVIGGVPVDPDMVVTVRRSLNYSDNQVLGKQQEEDLLWADARRDAAEQIVRRLAYLKVPAAPLAGPVSVKPDAVPQP</sequence>
<comment type="similarity">
    <text evidence="6">Belongs to the LptE lipoprotein family.</text>
</comment>
<keyword evidence="8" id="KW-1185">Reference proteome</keyword>
<dbReference type="GO" id="GO:0043165">
    <property type="term" value="P:Gram-negative-bacterium-type cell outer membrane assembly"/>
    <property type="evidence" value="ECO:0007669"/>
    <property type="project" value="UniProtKB-UniRule"/>
</dbReference>
<evidence type="ECO:0000256" key="5">
    <source>
        <dbReference type="ARBA" id="ARBA00023288"/>
    </source>
</evidence>
<proteinExistence type="inferred from homology"/>
<comment type="caution">
    <text evidence="7">The sequence shown here is derived from an EMBL/GenBank/DDBJ whole genome shotgun (WGS) entry which is preliminary data.</text>
</comment>
<dbReference type="InterPro" id="IPR007485">
    <property type="entry name" value="LPS_assembly_LptE"/>
</dbReference>
<keyword evidence="5" id="KW-0449">Lipoprotein</keyword>
<keyword evidence="1" id="KW-0732">Signal</keyword>
<evidence type="ECO:0000256" key="4">
    <source>
        <dbReference type="ARBA" id="ARBA00023237"/>
    </source>
</evidence>
<protein>
    <recommendedName>
        <fullName evidence="6">LPS-assembly lipoprotein LptE</fullName>
    </recommendedName>
</protein>
<evidence type="ECO:0000256" key="1">
    <source>
        <dbReference type="ARBA" id="ARBA00022729"/>
    </source>
</evidence>
<comment type="function">
    <text evidence="6">Together with LptD, is involved in the assembly of lipopolysaccharide (LPS) at the surface of the outer membrane. Required for the proper assembly of LptD. Binds LPS and may serve as the LPS recognition site at the outer membrane.</text>
</comment>
<dbReference type="EMBL" id="NHOO01000029">
    <property type="protein sequence ID" value="OVE45727.1"/>
    <property type="molecule type" value="Genomic_DNA"/>
</dbReference>
<dbReference type="GO" id="GO:0009279">
    <property type="term" value="C:cell outer membrane"/>
    <property type="evidence" value="ECO:0007669"/>
    <property type="project" value="UniProtKB-UniRule"/>
</dbReference>
<evidence type="ECO:0000256" key="3">
    <source>
        <dbReference type="ARBA" id="ARBA00023139"/>
    </source>
</evidence>
<evidence type="ECO:0000256" key="2">
    <source>
        <dbReference type="ARBA" id="ARBA00023136"/>
    </source>
</evidence>
<keyword evidence="4 6" id="KW-0998">Cell outer membrane</keyword>
<organism evidence="7 8">
    <name type="scientific">Chromobacterium violaceum</name>
    <dbReference type="NCBI Taxonomy" id="536"/>
    <lineage>
        <taxon>Bacteria</taxon>
        <taxon>Pseudomonadati</taxon>
        <taxon>Pseudomonadota</taxon>
        <taxon>Betaproteobacteria</taxon>
        <taxon>Neisseriales</taxon>
        <taxon>Chromobacteriaceae</taxon>
        <taxon>Chromobacterium</taxon>
    </lineage>
</organism>
<dbReference type="AlphaFoldDB" id="A0A202B2M6"/>
<dbReference type="PANTHER" id="PTHR38098:SF1">
    <property type="entry name" value="LPS-ASSEMBLY LIPOPROTEIN LPTE"/>
    <property type="match status" value="1"/>
</dbReference>
<dbReference type="Proteomes" id="UP000196342">
    <property type="component" value="Unassembled WGS sequence"/>
</dbReference>
<name>A0A202B2M6_CHRVL</name>
<evidence type="ECO:0000313" key="8">
    <source>
        <dbReference type="Proteomes" id="UP000196342"/>
    </source>
</evidence>